<evidence type="ECO:0000313" key="1">
    <source>
        <dbReference type="EMBL" id="OOF85719.1"/>
    </source>
</evidence>
<dbReference type="EMBL" id="MLAI01000019">
    <property type="protein sequence ID" value="OOF85719.1"/>
    <property type="molecule type" value="Genomic_DNA"/>
</dbReference>
<reference evidence="1 2" key="1">
    <citation type="submission" date="2016-10" db="EMBL/GenBank/DDBJ databases">
        <title>Rodentibacter gen. nov. and new species.</title>
        <authorList>
            <person name="Christensen H."/>
        </authorList>
    </citation>
    <scope>NUCLEOTIDE SEQUENCE [LARGE SCALE GENOMIC DNA]</scope>
    <source>
        <strain evidence="1 2">Ppn158</strain>
    </source>
</reference>
<dbReference type="Proteomes" id="UP000189353">
    <property type="component" value="Unassembled WGS sequence"/>
</dbReference>
<name>A0A1V3L6Z7_9PAST</name>
<evidence type="ECO:0000313" key="2">
    <source>
        <dbReference type="Proteomes" id="UP000189353"/>
    </source>
</evidence>
<dbReference type="RefSeq" id="WP_077553100.1">
    <property type="nucleotide sequence ID" value="NZ_MLAI01000019.1"/>
</dbReference>
<dbReference type="AlphaFoldDB" id="A0A1V3L6Z7"/>
<organism evidence="1 2">
    <name type="scientific">Rodentibacter ratti</name>
    <dbReference type="NCBI Taxonomy" id="1906745"/>
    <lineage>
        <taxon>Bacteria</taxon>
        <taxon>Pseudomonadati</taxon>
        <taxon>Pseudomonadota</taxon>
        <taxon>Gammaproteobacteria</taxon>
        <taxon>Pasteurellales</taxon>
        <taxon>Pasteurellaceae</taxon>
        <taxon>Rodentibacter</taxon>
    </lineage>
</organism>
<sequence>MANAVKSVLLGTLFKKEFKNFPELDRKLISKFIKHIYDFGFENLEGANKSSDNVRWDDPYFIKKVRYAIDNHLWHYHIGIKQYDTAKPYGQRTSEFVLHYQLLNNGEEIRIVDYSSHPPFKLPSIAYLSIETE</sequence>
<protein>
    <submittedName>
        <fullName evidence="1">Uncharacterized protein</fullName>
    </submittedName>
</protein>
<comment type="caution">
    <text evidence="1">The sequence shown here is derived from an EMBL/GenBank/DDBJ whole genome shotgun (WGS) entry which is preliminary data.</text>
</comment>
<proteinExistence type="predicted"/>
<gene>
    <name evidence="1" type="ORF">BKG88_06985</name>
</gene>
<accession>A0A1V3L6Z7</accession>
<dbReference type="OrthoDB" id="8689178at2"/>